<dbReference type="EMBL" id="CM023477">
    <property type="protein sequence ID" value="KAH7936836.1"/>
    <property type="molecule type" value="Genomic_DNA"/>
</dbReference>
<evidence type="ECO:0000313" key="2">
    <source>
        <dbReference type="Proteomes" id="UP000821865"/>
    </source>
</evidence>
<reference evidence="1" key="1">
    <citation type="submission" date="2020-05" db="EMBL/GenBank/DDBJ databases">
        <title>Large-scale comparative analyses of tick genomes elucidate their genetic diversity and vector capacities.</title>
        <authorList>
            <person name="Jia N."/>
            <person name="Wang J."/>
            <person name="Shi W."/>
            <person name="Du L."/>
            <person name="Sun Y."/>
            <person name="Zhan W."/>
            <person name="Jiang J."/>
            <person name="Wang Q."/>
            <person name="Zhang B."/>
            <person name="Ji P."/>
            <person name="Sakyi L.B."/>
            <person name="Cui X."/>
            <person name="Yuan T."/>
            <person name="Jiang B."/>
            <person name="Yang W."/>
            <person name="Lam T.T.-Y."/>
            <person name="Chang Q."/>
            <person name="Ding S."/>
            <person name="Wang X."/>
            <person name="Zhu J."/>
            <person name="Ruan X."/>
            <person name="Zhao L."/>
            <person name="Wei J."/>
            <person name="Que T."/>
            <person name="Du C."/>
            <person name="Cheng J."/>
            <person name="Dai P."/>
            <person name="Han X."/>
            <person name="Huang E."/>
            <person name="Gao Y."/>
            <person name="Liu J."/>
            <person name="Shao H."/>
            <person name="Ye R."/>
            <person name="Li L."/>
            <person name="Wei W."/>
            <person name="Wang X."/>
            <person name="Wang C."/>
            <person name="Yang T."/>
            <person name="Huo Q."/>
            <person name="Li W."/>
            <person name="Guo W."/>
            <person name="Chen H."/>
            <person name="Zhou L."/>
            <person name="Ni X."/>
            <person name="Tian J."/>
            <person name="Zhou Y."/>
            <person name="Sheng Y."/>
            <person name="Liu T."/>
            <person name="Pan Y."/>
            <person name="Xia L."/>
            <person name="Li J."/>
            <person name="Zhao F."/>
            <person name="Cao W."/>
        </authorList>
    </citation>
    <scope>NUCLEOTIDE SEQUENCE</scope>
    <source>
        <tissue evidence="1">Larvae</tissue>
    </source>
</reference>
<keyword evidence="2" id="KW-1185">Reference proteome</keyword>
<sequence>MVKIHPPQGNGSPSDSAYLVADTMRPPDSVRPNAAKSPESNPDFATIRIVSRVVLFVLRKCWMVCGVSFVTIFVIYWYCSSILALLLLVFAITGLVYQVGDWLLYHPEQPAHSRLYVPSPSMLGLPAESLQLKTPDGVTLHAWLIKQPPEVFSQAPTLLYLHGNAGNIGHRAVPGCTGRPGVPALAPRAGPDAAAGVWSLAGGAVALDLASRPDQAQHLLGVIVENTFSSIPEMARVLFGWRLLRWLPDFCYKNQVVEEPHVVS</sequence>
<name>A0ACB8C7F0_DERSI</name>
<gene>
    <name evidence="1" type="ORF">HPB49_005702</name>
</gene>
<protein>
    <submittedName>
        <fullName evidence="1">Uncharacterized protein</fullName>
    </submittedName>
</protein>
<comment type="caution">
    <text evidence="1">The sequence shown here is derived from an EMBL/GenBank/DDBJ whole genome shotgun (WGS) entry which is preliminary data.</text>
</comment>
<accession>A0ACB8C7F0</accession>
<organism evidence="1 2">
    <name type="scientific">Dermacentor silvarum</name>
    <name type="common">Tick</name>
    <dbReference type="NCBI Taxonomy" id="543639"/>
    <lineage>
        <taxon>Eukaryota</taxon>
        <taxon>Metazoa</taxon>
        <taxon>Ecdysozoa</taxon>
        <taxon>Arthropoda</taxon>
        <taxon>Chelicerata</taxon>
        <taxon>Arachnida</taxon>
        <taxon>Acari</taxon>
        <taxon>Parasitiformes</taxon>
        <taxon>Ixodida</taxon>
        <taxon>Ixodoidea</taxon>
        <taxon>Ixodidae</taxon>
        <taxon>Rhipicephalinae</taxon>
        <taxon>Dermacentor</taxon>
    </lineage>
</organism>
<dbReference type="Proteomes" id="UP000821865">
    <property type="component" value="Chromosome 8"/>
</dbReference>
<proteinExistence type="predicted"/>
<evidence type="ECO:0000313" key="1">
    <source>
        <dbReference type="EMBL" id="KAH7936836.1"/>
    </source>
</evidence>